<evidence type="ECO:0000313" key="1">
    <source>
        <dbReference type="EMBL" id="QGY32962.1"/>
    </source>
</evidence>
<gene>
    <name evidence="1" type="ORF">CUN67_28960</name>
</gene>
<dbReference type="InterPro" id="IPR005624">
    <property type="entry name" value="PduO/GlcC-like"/>
</dbReference>
<evidence type="ECO:0008006" key="3">
    <source>
        <dbReference type="Google" id="ProtNLM"/>
    </source>
</evidence>
<dbReference type="Gene3D" id="3.30.450.150">
    <property type="entry name" value="Haem-degrading domain"/>
    <property type="match status" value="1"/>
</dbReference>
<evidence type="ECO:0000313" key="2">
    <source>
        <dbReference type="Proteomes" id="UP000502005"/>
    </source>
</evidence>
<name>A0A6B9G8W9_PANCY</name>
<dbReference type="PANTHER" id="PTHR34309">
    <property type="entry name" value="SLR1406 PROTEIN"/>
    <property type="match status" value="1"/>
</dbReference>
<dbReference type="InterPro" id="IPR052517">
    <property type="entry name" value="GlcG_carb_metab_protein"/>
</dbReference>
<proteinExistence type="predicted"/>
<protein>
    <recommendedName>
        <fullName evidence="3">Heme-binding protein</fullName>
    </recommendedName>
</protein>
<dbReference type="PANTHER" id="PTHR34309:SF1">
    <property type="entry name" value="PROTEIN GLCG"/>
    <property type="match status" value="1"/>
</dbReference>
<dbReference type="InterPro" id="IPR038084">
    <property type="entry name" value="PduO/GlcC-like_sf"/>
</dbReference>
<dbReference type="AlphaFoldDB" id="A0A6B9G8W9"/>
<accession>A0A6B9G8W9</accession>
<dbReference type="SUPFAM" id="SSF143744">
    <property type="entry name" value="GlcG-like"/>
    <property type="match status" value="1"/>
</dbReference>
<dbReference type="Pfam" id="PF03928">
    <property type="entry name" value="HbpS-like"/>
    <property type="match status" value="1"/>
</dbReference>
<keyword evidence="1" id="KW-0614">Plasmid</keyword>
<geneLocation type="plasmid" evidence="2">
    <name>pne1b</name>
</geneLocation>
<organism evidence="1 2">
    <name type="scientific">Pantoea cypripedii</name>
    <name type="common">Pectobacterium cypripedii</name>
    <name type="synonym">Erwinia cypripedii</name>
    <dbReference type="NCBI Taxonomy" id="55209"/>
    <lineage>
        <taxon>Bacteria</taxon>
        <taxon>Pseudomonadati</taxon>
        <taxon>Pseudomonadota</taxon>
        <taxon>Gammaproteobacteria</taxon>
        <taxon>Enterobacterales</taxon>
        <taxon>Erwiniaceae</taxon>
        <taxon>Pantoea</taxon>
    </lineage>
</organism>
<dbReference type="Proteomes" id="UP000502005">
    <property type="component" value="Plasmid pNE1B"/>
</dbReference>
<reference evidence="1 2" key="1">
    <citation type="submission" date="2017-11" db="EMBL/GenBank/DDBJ databases">
        <title>Genome sequence of Pantoea cypripedii NE1.</title>
        <authorList>
            <person name="Nascimento F.X."/>
        </authorList>
    </citation>
    <scope>NUCLEOTIDE SEQUENCE [LARGE SCALE GENOMIC DNA]</scope>
    <source>
        <strain evidence="1 2">NE1</strain>
        <plasmid evidence="2">pne1b</plasmid>
    </source>
</reference>
<sequence>MKSKLILDFATANAACVAAMGYAQKQGWNVAVAIVDDGGHPLVITRTDGTSPISVYIAQDKAKTAAISRRETAIFEQEINSGRFAFITAPIQGALEGGIPFIAQSQTVGAVGIAGVKPHQAAEVAKAAVESFNQSVSQSEES</sequence>
<dbReference type="EMBL" id="CP024770">
    <property type="protein sequence ID" value="QGY32962.1"/>
    <property type="molecule type" value="Genomic_DNA"/>
</dbReference>